<organism evidence="9 10">
    <name type="scientific">Myceligenerans salitolerans</name>
    <dbReference type="NCBI Taxonomy" id="1230528"/>
    <lineage>
        <taxon>Bacteria</taxon>
        <taxon>Bacillati</taxon>
        <taxon>Actinomycetota</taxon>
        <taxon>Actinomycetes</taxon>
        <taxon>Micrococcales</taxon>
        <taxon>Promicromonosporaceae</taxon>
        <taxon>Myceligenerans</taxon>
    </lineage>
</organism>
<feature type="domain" description="PAS" evidence="7">
    <location>
        <begin position="34"/>
        <end position="79"/>
    </location>
</feature>
<comment type="caution">
    <text evidence="9">The sequence shown here is derived from an EMBL/GenBank/DDBJ whole genome shotgun (WGS) entry which is preliminary data.</text>
</comment>
<dbReference type="SUPFAM" id="SSF52172">
    <property type="entry name" value="CheY-like"/>
    <property type="match status" value="1"/>
</dbReference>
<feature type="region of interest" description="Disordered" evidence="6">
    <location>
        <begin position="207"/>
        <end position="238"/>
    </location>
</feature>
<dbReference type="Gene3D" id="1.10.10.10">
    <property type="entry name" value="Winged helix-like DNA-binding domain superfamily/Winged helix DNA-binding domain"/>
    <property type="match status" value="1"/>
</dbReference>
<evidence type="ECO:0000259" key="7">
    <source>
        <dbReference type="PROSITE" id="PS50112"/>
    </source>
</evidence>
<dbReference type="PANTHER" id="PTHR43304">
    <property type="entry name" value="PHYTOCHROME-LIKE PROTEIN CPH1"/>
    <property type="match status" value="1"/>
</dbReference>
<dbReference type="EMBL" id="JAFMPK010000047">
    <property type="protein sequence ID" value="MBO0610336.1"/>
    <property type="molecule type" value="Genomic_DNA"/>
</dbReference>
<dbReference type="Proteomes" id="UP000664617">
    <property type="component" value="Unassembled WGS sequence"/>
</dbReference>
<dbReference type="InterPro" id="IPR000014">
    <property type="entry name" value="PAS"/>
</dbReference>
<evidence type="ECO:0000313" key="10">
    <source>
        <dbReference type="Proteomes" id="UP000664617"/>
    </source>
</evidence>
<reference evidence="10" key="1">
    <citation type="submission" date="2023-07" db="EMBL/GenBank/DDBJ databases">
        <title>Myceligenerans salitolerans sp. nov., a halotolerant actinomycete isolated from a salt lake in Xinjiang, China.</title>
        <authorList>
            <person name="Guan T."/>
        </authorList>
    </citation>
    <scope>NUCLEOTIDE SEQUENCE [LARGE SCALE GENOMIC DNA]</scope>
    <source>
        <strain evidence="10">XHU 5031</strain>
    </source>
</reference>
<dbReference type="InterPro" id="IPR011006">
    <property type="entry name" value="CheY-like_superfamily"/>
</dbReference>
<gene>
    <name evidence="9" type="ORF">J0911_14985</name>
</gene>
<keyword evidence="10" id="KW-1185">Reference proteome</keyword>
<dbReference type="InterPro" id="IPR035965">
    <property type="entry name" value="PAS-like_dom_sf"/>
</dbReference>
<dbReference type="PROSITE" id="PS50921">
    <property type="entry name" value="ANTAR"/>
    <property type="match status" value="1"/>
</dbReference>
<evidence type="ECO:0000256" key="1">
    <source>
        <dbReference type="ARBA" id="ARBA00000085"/>
    </source>
</evidence>
<sequence length="238" mass="26057">MTAEPMQIERALAHGTHHVVGRYRYEIATQRWWWSDETFHIHGFEPGEVVPTTALVLAHKHPQDRERASRALDEAAATGDPFSSVHRIMDAHGRERTLAVVGQGRRDVATREVQELVGYFIDVTSSVKARASEAASASIRAAAATRAPIEQAKGIIAISLRIDPEEAFERLRSASNDTNVAVRDVARHIVEMATNQHGTMTDVVAALAPPARRSDHRSPATREPGDGDRAPRGRSADG</sequence>
<comment type="catalytic activity">
    <reaction evidence="1">
        <text>ATP + protein L-histidine = ADP + protein N-phospho-L-histidine.</text>
        <dbReference type="EC" id="2.7.13.3"/>
    </reaction>
</comment>
<dbReference type="EC" id="2.7.13.3" evidence="2"/>
<dbReference type="Gene3D" id="3.30.450.20">
    <property type="entry name" value="PAS domain"/>
    <property type="match status" value="1"/>
</dbReference>
<dbReference type="PANTHER" id="PTHR43304:SF1">
    <property type="entry name" value="PAC DOMAIN-CONTAINING PROTEIN"/>
    <property type="match status" value="1"/>
</dbReference>
<dbReference type="SMART" id="SM01012">
    <property type="entry name" value="ANTAR"/>
    <property type="match status" value="1"/>
</dbReference>
<evidence type="ECO:0000256" key="5">
    <source>
        <dbReference type="ARBA" id="ARBA00022777"/>
    </source>
</evidence>
<evidence type="ECO:0000256" key="6">
    <source>
        <dbReference type="SAM" id="MobiDB-lite"/>
    </source>
</evidence>
<feature type="compositionally biased region" description="Basic and acidic residues" evidence="6">
    <location>
        <begin position="212"/>
        <end position="238"/>
    </location>
</feature>
<keyword evidence="5" id="KW-0418">Kinase</keyword>
<dbReference type="InterPro" id="IPR052162">
    <property type="entry name" value="Sensor_kinase/Photoreceptor"/>
</dbReference>
<dbReference type="PROSITE" id="PS50112">
    <property type="entry name" value="PAS"/>
    <property type="match status" value="1"/>
</dbReference>
<protein>
    <recommendedName>
        <fullName evidence="2">histidine kinase</fullName>
        <ecNumber evidence="2">2.7.13.3</ecNumber>
    </recommendedName>
</protein>
<dbReference type="SUPFAM" id="SSF55785">
    <property type="entry name" value="PYP-like sensor domain (PAS domain)"/>
    <property type="match status" value="1"/>
</dbReference>
<dbReference type="InterPro" id="IPR036388">
    <property type="entry name" value="WH-like_DNA-bd_sf"/>
</dbReference>
<feature type="domain" description="ANTAR" evidence="8">
    <location>
        <begin position="129"/>
        <end position="190"/>
    </location>
</feature>
<keyword evidence="4" id="KW-0808">Transferase</keyword>
<evidence type="ECO:0000259" key="8">
    <source>
        <dbReference type="PROSITE" id="PS50921"/>
    </source>
</evidence>
<evidence type="ECO:0000256" key="3">
    <source>
        <dbReference type="ARBA" id="ARBA00022553"/>
    </source>
</evidence>
<name>A0ABS3ICK1_9MICO</name>
<dbReference type="Pfam" id="PF08447">
    <property type="entry name" value="PAS_3"/>
    <property type="match status" value="1"/>
</dbReference>
<evidence type="ECO:0000256" key="4">
    <source>
        <dbReference type="ARBA" id="ARBA00022679"/>
    </source>
</evidence>
<accession>A0ABS3ICK1</accession>
<dbReference type="InterPro" id="IPR005561">
    <property type="entry name" value="ANTAR"/>
</dbReference>
<dbReference type="InterPro" id="IPR013655">
    <property type="entry name" value="PAS_fold_3"/>
</dbReference>
<dbReference type="Pfam" id="PF03861">
    <property type="entry name" value="ANTAR"/>
    <property type="match status" value="1"/>
</dbReference>
<dbReference type="RefSeq" id="WP_207276281.1">
    <property type="nucleotide sequence ID" value="NZ_JAFMPK010000047.1"/>
</dbReference>
<keyword evidence="3" id="KW-0597">Phosphoprotein</keyword>
<evidence type="ECO:0000313" key="9">
    <source>
        <dbReference type="EMBL" id="MBO0610336.1"/>
    </source>
</evidence>
<evidence type="ECO:0000256" key="2">
    <source>
        <dbReference type="ARBA" id="ARBA00012438"/>
    </source>
</evidence>
<proteinExistence type="predicted"/>